<evidence type="ECO:0000259" key="4">
    <source>
        <dbReference type="PROSITE" id="PS51845"/>
    </source>
</evidence>
<organism evidence="5 6">
    <name type="scientific">Cardiosporidium cionae</name>
    <dbReference type="NCBI Taxonomy" id="476202"/>
    <lineage>
        <taxon>Eukaryota</taxon>
        <taxon>Sar</taxon>
        <taxon>Alveolata</taxon>
        <taxon>Apicomplexa</taxon>
        <taxon>Aconoidasida</taxon>
        <taxon>Nephromycida</taxon>
        <taxon>Cardiosporidium</taxon>
    </lineage>
</organism>
<accession>A0ABQ7J7H1</accession>
<dbReference type="SUPFAM" id="SSF109604">
    <property type="entry name" value="HD-domain/PDEase-like"/>
    <property type="match status" value="1"/>
</dbReference>
<protein>
    <recommendedName>
        <fullName evidence="3">Phosphodiesterase</fullName>
        <ecNumber evidence="3">3.1.4.-</ecNumber>
    </recommendedName>
</protein>
<evidence type="ECO:0000313" key="6">
    <source>
        <dbReference type="Proteomes" id="UP000823046"/>
    </source>
</evidence>
<dbReference type="InterPro" id="IPR023088">
    <property type="entry name" value="PDEase"/>
</dbReference>
<proteinExistence type="inferred from homology"/>
<comment type="caution">
    <text evidence="5">The sequence shown here is derived from an EMBL/GenBank/DDBJ whole genome shotgun (WGS) entry which is preliminary data.</text>
</comment>
<comment type="cofactor">
    <cofactor evidence="3">
        <name>a divalent metal cation</name>
        <dbReference type="ChEBI" id="CHEBI:60240"/>
    </cofactor>
    <text evidence="3">Binds 2 divalent metal cations per subunit. Site 1 may preferentially bind zinc ions, while site 2 has a preference for magnesium and/or manganese ions.</text>
</comment>
<keyword evidence="6" id="KW-1185">Reference proteome</keyword>
<dbReference type="EC" id="3.1.4.-" evidence="3"/>
<dbReference type="InterPro" id="IPR036971">
    <property type="entry name" value="PDEase_catalytic_dom_sf"/>
</dbReference>
<sequence>MFFKLLNIINSYVKAFADDFRVKRKTSLPFSHSNTSSISRLSFQSNHRVAFAEEVAFISPDTNDPLLPEMMETWYEAAPKIGTEWGLNILQLCESSPNPILGVGYTLLRHELALCGCEDSILINFLQRIESLYVCNPYHNSMHGAMVAHQTACLLRFLDIKQELDSLGLSSIYVATLCHDLGHPGRTNAFFINSYQPMALLYNDISILENYHACLTFTTLRMSNCNIFKSIDTNEFDVIRRNIIEMILCTDMKQHFDTISRFRIRRASPEFDFHNKADDQWLVIKMCIKCADIGHGSIEWATHYQWSCRIIEEFYLQGDEETRLKVAISPLCNRDCHGDMAKSQKGYLEYVVLPLVKELCLIELEAAFLGNQILKSIDENVSLWEKLHQENKIIKFSDEILKYEDTLKYPSRKYATFQFASTLSAIAEIDEKAHHELNPYPTNGDQNPVSEGDPIALPLKPLGKVTAPERRKFNNWASFRDGKFKS</sequence>
<dbReference type="SMART" id="SM00471">
    <property type="entry name" value="HDc"/>
    <property type="match status" value="1"/>
</dbReference>
<dbReference type="PROSITE" id="PS00126">
    <property type="entry name" value="PDEASE_I_1"/>
    <property type="match status" value="1"/>
</dbReference>
<dbReference type="Pfam" id="PF00233">
    <property type="entry name" value="PDEase_I"/>
    <property type="match status" value="1"/>
</dbReference>
<evidence type="ECO:0000313" key="5">
    <source>
        <dbReference type="EMBL" id="KAF8819884.1"/>
    </source>
</evidence>
<evidence type="ECO:0000256" key="2">
    <source>
        <dbReference type="ARBA" id="ARBA00022801"/>
    </source>
</evidence>
<dbReference type="PANTHER" id="PTHR11347">
    <property type="entry name" value="CYCLIC NUCLEOTIDE PHOSPHODIESTERASE"/>
    <property type="match status" value="1"/>
</dbReference>
<dbReference type="PROSITE" id="PS51845">
    <property type="entry name" value="PDEASE_I_2"/>
    <property type="match status" value="1"/>
</dbReference>
<keyword evidence="2 3" id="KW-0378">Hydrolase</keyword>
<feature type="domain" description="PDEase" evidence="4">
    <location>
        <begin position="59"/>
        <end position="391"/>
    </location>
</feature>
<dbReference type="EMBL" id="JADAQX010000566">
    <property type="protein sequence ID" value="KAF8819884.1"/>
    <property type="molecule type" value="Genomic_DNA"/>
</dbReference>
<reference evidence="5 6" key="1">
    <citation type="journal article" date="2020" name="bioRxiv">
        <title>Metabolic contributions of an alphaproteobacterial endosymbiont in the apicomplexan Cardiosporidium cionae.</title>
        <authorList>
            <person name="Hunter E.S."/>
            <person name="Paight C.J."/>
            <person name="Lane C.E."/>
        </authorList>
    </citation>
    <scope>NUCLEOTIDE SEQUENCE [LARGE SCALE GENOMIC DNA]</scope>
    <source>
        <strain evidence="5">ESH_2018</strain>
    </source>
</reference>
<dbReference type="InterPro" id="IPR023174">
    <property type="entry name" value="PDEase_CS"/>
</dbReference>
<dbReference type="InterPro" id="IPR002073">
    <property type="entry name" value="PDEase_catalytic_dom"/>
</dbReference>
<dbReference type="CDD" id="cd00077">
    <property type="entry name" value="HDc"/>
    <property type="match status" value="1"/>
</dbReference>
<comment type="similarity">
    <text evidence="3">Belongs to the cyclic nucleotide phosphodiesterase family.</text>
</comment>
<dbReference type="InterPro" id="IPR003607">
    <property type="entry name" value="HD/PDEase_dom"/>
</dbReference>
<dbReference type="PRINTS" id="PR00387">
    <property type="entry name" value="PDIESTERASE1"/>
</dbReference>
<evidence type="ECO:0000256" key="3">
    <source>
        <dbReference type="RuleBase" id="RU363067"/>
    </source>
</evidence>
<dbReference type="Proteomes" id="UP000823046">
    <property type="component" value="Unassembled WGS sequence"/>
</dbReference>
<evidence type="ECO:0000256" key="1">
    <source>
        <dbReference type="ARBA" id="ARBA00022723"/>
    </source>
</evidence>
<keyword evidence="1 3" id="KW-0479">Metal-binding</keyword>
<name>A0ABQ7J7H1_9APIC</name>
<dbReference type="Gene3D" id="1.10.1300.10">
    <property type="entry name" value="3'5'-cyclic nucleotide phosphodiesterase, catalytic domain"/>
    <property type="match status" value="1"/>
</dbReference>
<gene>
    <name evidence="5" type="ORF">IE077_003845</name>
</gene>